<dbReference type="CDD" id="cd00051">
    <property type="entry name" value="EFh"/>
    <property type="match status" value="2"/>
</dbReference>
<feature type="domain" description="Protein kinase" evidence="14">
    <location>
        <begin position="35"/>
        <end position="290"/>
    </location>
</feature>
<evidence type="ECO:0000256" key="6">
    <source>
        <dbReference type="ARBA" id="ARBA00022737"/>
    </source>
</evidence>
<dbReference type="InterPro" id="IPR050205">
    <property type="entry name" value="CDPK_Ser/Thr_kinases"/>
</dbReference>
<keyword evidence="6" id="KW-0677">Repeat</keyword>
<evidence type="ECO:0000256" key="13">
    <source>
        <dbReference type="ARBA" id="ARBA00048679"/>
    </source>
</evidence>
<evidence type="ECO:0000256" key="8">
    <source>
        <dbReference type="ARBA" id="ARBA00022777"/>
    </source>
</evidence>
<comment type="catalytic activity">
    <reaction evidence="12">
        <text>L-threonyl-[protein] + ATP = O-phospho-L-threonyl-[protein] + ADP + H(+)</text>
        <dbReference type="Rhea" id="RHEA:46608"/>
        <dbReference type="Rhea" id="RHEA-COMP:11060"/>
        <dbReference type="Rhea" id="RHEA-COMP:11605"/>
        <dbReference type="ChEBI" id="CHEBI:15378"/>
        <dbReference type="ChEBI" id="CHEBI:30013"/>
        <dbReference type="ChEBI" id="CHEBI:30616"/>
        <dbReference type="ChEBI" id="CHEBI:61977"/>
        <dbReference type="ChEBI" id="CHEBI:456216"/>
        <dbReference type="EC" id="2.7.11.1"/>
    </reaction>
</comment>
<keyword evidence="4 16" id="KW-0808">Transferase</keyword>
<dbReference type="OrthoDB" id="40902at2759"/>
<dbReference type="OMA" id="LETEDWQ"/>
<evidence type="ECO:0000256" key="2">
    <source>
        <dbReference type="ARBA" id="ARBA00012513"/>
    </source>
</evidence>
<feature type="domain" description="EF-hand" evidence="15">
    <location>
        <begin position="453"/>
        <end position="484"/>
    </location>
</feature>
<dbReference type="InterPro" id="IPR011009">
    <property type="entry name" value="Kinase-like_dom_sf"/>
</dbReference>
<dbReference type="PROSITE" id="PS00018">
    <property type="entry name" value="EF_HAND_1"/>
    <property type="match status" value="2"/>
</dbReference>
<dbReference type="InterPro" id="IPR002048">
    <property type="entry name" value="EF_hand_dom"/>
</dbReference>
<evidence type="ECO:0000313" key="16">
    <source>
        <dbReference type="EMBL" id="CBN76109.1"/>
    </source>
</evidence>
<dbReference type="PROSITE" id="PS50222">
    <property type="entry name" value="EF_HAND_2"/>
    <property type="match status" value="4"/>
</dbReference>
<dbReference type="EC" id="2.7.11.1" evidence="2"/>
<proteinExistence type="inferred from homology"/>
<dbReference type="GO" id="GO:0004674">
    <property type="term" value="F:protein serine/threonine kinase activity"/>
    <property type="evidence" value="ECO:0007669"/>
    <property type="project" value="UniProtKB-KW"/>
</dbReference>
<dbReference type="SUPFAM" id="SSF47473">
    <property type="entry name" value="EF-hand"/>
    <property type="match status" value="1"/>
</dbReference>
<protein>
    <recommendedName>
        <fullName evidence="2">non-specific serine/threonine protein kinase</fullName>
        <ecNumber evidence="2">2.7.11.1</ecNumber>
    </recommendedName>
</protein>
<dbReference type="FunFam" id="3.30.200.20:FF:000315">
    <property type="entry name" value="Calcium-dependent protein kinase 3"/>
    <property type="match status" value="1"/>
</dbReference>
<dbReference type="Pfam" id="PF00069">
    <property type="entry name" value="Pkinase"/>
    <property type="match status" value="1"/>
</dbReference>
<keyword evidence="9" id="KW-0106">Calcium</keyword>
<keyword evidence="10" id="KW-0067">ATP-binding</keyword>
<keyword evidence="17" id="KW-1185">Reference proteome</keyword>
<reference evidence="16 17" key="1">
    <citation type="journal article" date="2010" name="Nature">
        <title>The Ectocarpus genome and the independent evolution of multicellularity in brown algae.</title>
        <authorList>
            <person name="Cock J.M."/>
            <person name="Sterck L."/>
            <person name="Rouze P."/>
            <person name="Scornet D."/>
            <person name="Allen A.E."/>
            <person name="Amoutzias G."/>
            <person name="Anthouard V."/>
            <person name="Artiguenave F."/>
            <person name="Aury J.M."/>
            <person name="Badger J.H."/>
            <person name="Beszteri B."/>
            <person name="Billiau K."/>
            <person name="Bonnet E."/>
            <person name="Bothwell J.H."/>
            <person name="Bowler C."/>
            <person name="Boyen C."/>
            <person name="Brownlee C."/>
            <person name="Carrano C.J."/>
            <person name="Charrier B."/>
            <person name="Cho G.Y."/>
            <person name="Coelho S.M."/>
            <person name="Collen J."/>
            <person name="Corre E."/>
            <person name="Da Silva C."/>
            <person name="Delage L."/>
            <person name="Delaroque N."/>
            <person name="Dittami S.M."/>
            <person name="Doulbeau S."/>
            <person name="Elias M."/>
            <person name="Farnham G."/>
            <person name="Gachon C.M."/>
            <person name="Gschloessl B."/>
            <person name="Heesch S."/>
            <person name="Jabbari K."/>
            <person name="Jubin C."/>
            <person name="Kawai H."/>
            <person name="Kimura K."/>
            <person name="Kloareg B."/>
            <person name="Kupper F.C."/>
            <person name="Lang D."/>
            <person name="Le Bail A."/>
            <person name="Leblanc C."/>
            <person name="Lerouge P."/>
            <person name="Lohr M."/>
            <person name="Lopez P.J."/>
            <person name="Martens C."/>
            <person name="Maumus F."/>
            <person name="Michel G."/>
            <person name="Miranda-Saavedra D."/>
            <person name="Morales J."/>
            <person name="Moreau H."/>
            <person name="Motomura T."/>
            <person name="Nagasato C."/>
            <person name="Napoli C.A."/>
            <person name="Nelson D.R."/>
            <person name="Nyvall-Collen P."/>
            <person name="Peters A.F."/>
            <person name="Pommier C."/>
            <person name="Potin P."/>
            <person name="Poulain J."/>
            <person name="Quesneville H."/>
            <person name="Read B."/>
            <person name="Rensing S.A."/>
            <person name="Ritter A."/>
            <person name="Rousvoal S."/>
            <person name="Samanta M."/>
            <person name="Samson G."/>
            <person name="Schroeder D.C."/>
            <person name="Segurens B."/>
            <person name="Strittmatter M."/>
            <person name="Tonon T."/>
            <person name="Tregear J.W."/>
            <person name="Valentin K."/>
            <person name="von Dassow P."/>
            <person name="Yamagishi T."/>
            <person name="Van de Peer Y."/>
            <person name="Wincker P."/>
        </authorList>
    </citation>
    <scope>NUCLEOTIDE SEQUENCE [LARGE SCALE GENOMIC DNA]</scope>
    <source>
        <strain evidence="17">Ec32 / CCAP1310/4</strain>
    </source>
</reference>
<sequence length="491" mass="55615">MGLCLSKQRAKDGSADSVRSHMVRERKGTKVEDLYETISVIGKGSVGMISKVKHRQTGVEYALKTIQLEKISRSMLKEMRNEIEILKRLDHPNIIRAIETFESDKEVYLVMRLCTGGDLHRRAPYAESAVVDIITKLLSATWYMHQQGIVHRDLKLENVVYESTLPDSDIFIIDYGLSKIIERDEDRMNEVVGTLYTMAPEVLNGGVSYDKSCDMWSIGVIAFVLLSGDMPFDTTTKQRLIKAVEDGRFEFSGRRWNRVSSEARSFIRHMMVKKPSGRYTAGQALQHSWIQGCKLSDEQRMLSPAPTVFEKEDHDRVVVSMKNFALYSKVKRTALMLVAYRSKPEETKAMRSAFKAYDVDQNGRVSRAEFQKVLKKQGYSDAELVGLFDEVDDDHDGFLHYTEFLAATLETGGKEMTDERLAEAFDLLDMDDSGSISKENLLEFLGKDSKGYDVTQLIAEADEDGTGAINLHEFCNHMRKRVSSGNEAVSD</sequence>
<dbReference type="GO" id="GO:0106310">
    <property type="term" value="F:protein serine kinase activity"/>
    <property type="evidence" value="ECO:0007669"/>
    <property type="project" value="RHEA"/>
</dbReference>
<organism evidence="16 17">
    <name type="scientific">Ectocarpus siliculosus</name>
    <name type="common">Brown alga</name>
    <name type="synonym">Conferva siliculosa</name>
    <dbReference type="NCBI Taxonomy" id="2880"/>
    <lineage>
        <taxon>Eukaryota</taxon>
        <taxon>Sar</taxon>
        <taxon>Stramenopiles</taxon>
        <taxon>Ochrophyta</taxon>
        <taxon>PX clade</taxon>
        <taxon>Phaeophyceae</taxon>
        <taxon>Ectocarpales</taxon>
        <taxon>Ectocarpaceae</taxon>
        <taxon>Ectocarpus</taxon>
    </lineage>
</organism>
<keyword evidence="5" id="KW-0479">Metal-binding</keyword>
<dbReference type="InterPro" id="IPR011992">
    <property type="entry name" value="EF-hand-dom_pair"/>
</dbReference>
<dbReference type="InParanoid" id="D8LL15"/>
<accession>D8LL15</accession>
<evidence type="ECO:0000256" key="11">
    <source>
        <dbReference type="ARBA" id="ARBA00024334"/>
    </source>
</evidence>
<feature type="domain" description="EF-hand" evidence="15">
    <location>
        <begin position="345"/>
        <end position="380"/>
    </location>
</feature>
<dbReference type="InterPro" id="IPR008271">
    <property type="entry name" value="Ser/Thr_kinase_AS"/>
</dbReference>
<gene>
    <name evidence="16" type="primary">CDPK:6</name>
    <name evidence="16" type="ORF">Esi_0314_0008</name>
</gene>
<evidence type="ECO:0000256" key="7">
    <source>
        <dbReference type="ARBA" id="ARBA00022741"/>
    </source>
</evidence>
<dbReference type="PANTHER" id="PTHR24349">
    <property type="entry name" value="SERINE/THREONINE-PROTEIN KINASE"/>
    <property type="match status" value="1"/>
</dbReference>
<evidence type="ECO:0000256" key="12">
    <source>
        <dbReference type="ARBA" id="ARBA00047899"/>
    </source>
</evidence>
<dbReference type="EMBL" id="FN648503">
    <property type="protein sequence ID" value="CBN76109.1"/>
    <property type="molecule type" value="Genomic_DNA"/>
</dbReference>
<dbReference type="SMART" id="SM00220">
    <property type="entry name" value="S_TKc"/>
    <property type="match status" value="1"/>
</dbReference>
<evidence type="ECO:0000256" key="5">
    <source>
        <dbReference type="ARBA" id="ARBA00022723"/>
    </source>
</evidence>
<comment type="catalytic activity">
    <reaction evidence="13">
        <text>L-seryl-[protein] + ATP = O-phospho-L-seryl-[protein] + ADP + H(+)</text>
        <dbReference type="Rhea" id="RHEA:17989"/>
        <dbReference type="Rhea" id="RHEA-COMP:9863"/>
        <dbReference type="Rhea" id="RHEA-COMP:11604"/>
        <dbReference type="ChEBI" id="CHEBI:15378"/>
        <dbReference type="ChEBI" id="CHEBI:29999"/>
        <dbReference type="ChEBI" id="CHEBI:30616"/>
        <dbReference type="ChEBI" id="CHEBI:83421"/>
        <dbReference type="ChEBI" id="CHEBI:456216"/>
        <dbReference type="EC" id="2.7.11.1"/>
    </reaction>
</comment>
<dbReference type="InterPro" id="IPR018247">
    <property type="entry name" value="EF_Hand_1_Ca_BS"/>
</dbReference>
<evidence type="ECO:0000256" key="1">
    <source>
        <dbReference type="ARBA" id="ARBA00001946"/>
    </source>
</evidence>
<evidence type="ECO:0000256" key="10">
    <source>
        <dbReference type="ARBA" id="ARBA00022840"/>
    </source>
</evidence>
<evidence type="ECO:0000256" key="4">
    <source>
        <dbReference type="ARBA" id="ARBA00022679"/>
    </source>
</evidence>
<feature type="domain" description="EF-hand" evidence="15">
    <location>
        <begin position="416"/>
        <end position="451"/>
    </location>
</feature>
<evidence type="ECO:0000256" key="9">
    <source>
        <dbReference type="ARBA" id="ARBA00022837"/>
    </source>
</evidence>
<dbReference type="FunFam" id="1.10.510.10:FF:000571">
    <property type="entry name" value="Maternal embryonic leucine zipper kinase"/>
    <property type="match status" value="1"/>
</dbReference>
<feature type="domain" description="EF-hand" evidence="15">
    <location>
        <begin position="381"/>
        <end position="414"/>
    </location>
</feature>
<dbReference type="Gene3D" id="1.10.238.10">
    <property type="entry name" value="EF-hand"/>
    <property type="match status" value="1"/>
</dbReference>
<dbReference type="Gene3D" id="1.10.510.10">
    <property type="entry name" value="Transferase(Phosphotransferase) domain 1"/>
    <property type="match status" value="1"/>
</dbReference>
<dbReference type="EMBL" id="FN649745">
    <property type="protein sequence ID" value="CBN76109.1"/>
    <property type="molecule type" value="Genomic_DNA"/>
</dbReference>
<dbReference type="SMART" id="SM00054">
    <property type="entry name" value="EFh"/>
    <property type="match status" value="4"/>
</dbReference>
<dbReference type="InterPro" id="IPR000719">
    <property type="entry name" value="Prot_kinase_dom"/>
</dbReference>
<evidence type="ECO:0000313" key="17">
    <source>
        <dbReference type="Proteomes" id="UP000002630"/>
    </source>
</evidence>
<keyword evidence="8" id="KW-0418">Kinase</keyword>
<dbReference type="GO" id="GO:0005509">
    <property type="term" value="F:calcium ion binding"/>
    <property type="evidence" value="ECO:0007669"/>
    <property type="project" value="InterPro"/>
</dbReference>
<name>D8LL15_ECTSI</name>
<dbReference type="FunFam" id="1.10.238.10:FF:000003">
    <property type="entry name" value="Calmodulin A"/>
    <property type="match status" value="1"/>
</dbReference>
<dbReference type="GO" id="GO:0005524">
    <property type="term" value="F:ATP binding"/>
    <property type="evidence" value="ECO:0007669"/>
    <property type="project" value="UniProtKB-KW"/>
</dbReference>
<dbReference type="STRING" id="2880.D8LL15"/>
<dbReference type="Gene3D" id="3.30.200.20">
    <property type="entry name" value="Phosphorylase Kinase, domain 1"/>
    <property type="match status" value="1"/>
</dbReference>
<dbReference type="PROSITE" id="PS00108">
    <property type="entry name" value="PROTEIN_KINASE_ST"/>
    <property type="match status" value="1"/>
</dbReference>
<dbReference type="SUPFAM" id="SSF56112">
    <property type="entry name" value="Protein kinase-like (PK-like)"/>
    <property type="match status" value="1"/>
</dbReference>
<dbReference type="AlphaFoldDB" id="D8LL15"/>
<evidence type="ECO:0000259" key="14">
    <source>
        <dbReference type="PROSITE" id="PS50011"/>
    </source>
</evidence>
<keyword evidence="3" id="KW-0723">Serine/threonine-protein kinase</keyword>
<evidence type="ECO:0000259" key="15">
    <source>
        <dbReference type="PROSITE" id="PS50222"/>
    </source>
</evidence>
<keyword evidence="7" id="KW-0547">Nucleotide-binding</keyword>
<dbReference type="Proteomes" id="UP000002630">
    <property type="component" value="Linkage Group LG20"/>
</dbReference>
<dbReference type="CDD" id="cd05117">
    <property type="entry name" value="STKc_CAMK"/>
    <property type="match status" value="1"/>
</dbReference>
<dbReference type="eggNOG" id="KOG0032">
    <property type="taxonomic scope" value="Eukaryota"/>
</dbReference>
<comment type="cofactor">
    <cofactor evidence="1">
        <name>Mg(2+)</name>
        <dbReference type="ChEBI" id="CHEBI:18420"/>
    </cofactor>
</comment>
<comment type="similarity">
    <text evidence="11">Belongs to the protein kinase superfamily. Ser/Thr protein kinase family. CDPK subfamily.</text>
</comment>
<dbReference type="Pfam" id="PF13499">
    <property type="entry name" value="EF-hand_7"/>
    <property type="match status" value="2"/>
</dbReference>
<dbReference type="PROSITE" id="PS50011">
    <property type="entry name" value="PROTEIN_KINASE_DOM"/>
    <property type="match status" value="1"/>
</dbReference>
<evidence type="ECO:0000256" key="3">
    <source>
        <dbReference type="ARBA" id="ARBA00022527"/>
    </source>
</evidence>